<comment type="caution">
    <text evidence="1">The sequence shown here is derived from an EMBL/GenBank/DDBJ whole genome shotgun (WGS) entry which is preliminary data.</text>
</comment>
<gene>
    <name evidence="1" type="ORF">DR999_PMT14859</name>
</gene>
<sequence>MGSTDTAVICCVGTSAATGYVGDTPGRKNYLGTLKGVELMLQTRRNLKQILAIFPGVNIVWSDMLQCRVWWGAMNPPWWTKPGSM</sequence>
<name>A0A4D9E780_9SAUR</name>
<accession>A0A4D9E780</accession>
<evidence type="ECO:0000313" key="1">
    <source>
        <dbReference type="EMBL" id="TFK02794.1"/>
    </source>
</evidence>
<evidence type="ECO:0000313" key="2">
    <source>
        <dbReference type="Proteomes" id="UP000297703"/>
    </source>
</evidence>
<keyword evidence="2" id="KW-1185">Reference proteome</keyword>
<dbReference type="OrthoDB" id="9909727at2759"/>
<proteinExistence type="predicted"/>
<dbReference type="Proteomes" id="UP000297703">
    <property type="component" value="Unassembled WGS sequence"/>
</dbReference>
<dbReference type="AlphaFoldDB" id="A0A4D9E780"/>
<dbReference type="EMBL" id="QXTE01000174">
    <property type="protein sequence ID" value="TFK02794.1"/>
    <property type="molecule type" value="Genomic_DNA"/>
</dbReference>
<reference evidence="1 2" key="2">
    <citation type="submission" date="2019-04" db="EMBL/GenBank/DDBJ databases">
        <title>The genome sequence of big-headed turtle.</title>
        <authorList>
            <person name="Gong S."/>
        </authorList>
    </citation>
    <scope>NUCLEOTIDE SEQUENCE [LARGE SCALE GENOMIC DNA]</scope>
    <source>
        <strain evidence="1">DO16091913</strain>
        <tissue evidence="1">Muscle</tissue>
    </source>
</reference>
<protein>
    <submittedName>
        <fullName evidence="1">Something about silencing protein 10</fullName>
    </submittedName>
</protein>
<reference evidence="1 2" key="1">
    <citation type="submission" date="2019-04" db="EMBL/GenBank/DDBJ databases">
        <title>Draft genome of the big-headed turtle Platysternon megacephalum.</title>
        <authorList>
            <person name="Gong S."/>
        </authorList>
    </citation>
    <scope>NUCLEOTIDE SEQUENCE [LARGE SCALE GENOMIC DNA]</scope>
    <source>
        <strain evidence="1">DO16091913</strain>
        <tissue evidence="1">Muscle</tissue>
    </source>
</reference>
<organism evidence="1 2">
    <name type="scientific">Platysternon megacephalum</name>
    <name type="common">big-headed turtle</name>
    <dbReference type="NCBI Taxonomy" id="55544"/>
    <lineage>
        <taxon>Eukaryota</taxon>
        <taxon>Metazoa</taxon>
        <taxon>Chordata</taxon>
        <taxon>Craniata</taxon>
        <taxon>Vertebrata</taxon>
        <taxon>Euteleostomi</taxon>
        <taxon>Archelosauria</taxon>
        <taxon>Testudinata</taxon>
        <taxon>Testudines</taxon>
        <taxon>Cryptodira</taxon>
        <taxon>Durocryptodira</taxon>
        <taxon>Testudinoidea</taxon>
        <taxon>Platysternidae</taxon>
        <taxon>Platysternon</taxon>
    </lineage>
</organism>